<keyword evidence="3" id="KW-1185">Reference proteome</keyword>
<keyword evidence="1" id="KW-1133">Transmembrane helix</keyword>
<proteinExistence type="predicted"/>
<protein>
    <submittedName>
        <fullName evidence="2">Uncharacterized protein</fullName>
    </submittedName>
</protein>
<name>A0A812TKF7_SYMPI</name>
<dbReference type="Proteomes" id="UP000649617">
    <property type="component" value="Unassembled WGS sequence"/>
</dbReference>
<feature type="transmembrane region" description="Helical" evidence="1">
    <location>
        <begin position="30"/>
        <end position="50"/>
    </location>
</feature>
<comment type="caution">
    <text evidence="2">The sequence shown here is derived from an EMBL/GenBank/DDBJ whole genome shotgun (WGS) entry which is preliminary data.</text>
</comment>
<dbReference type="AlphaFoldDB" id="A0A812TKF7"/>
<keyword evidence="1" id="KW-0812">Transmembrane</keyword>
<dbReference type="EMBL" id="CAJNIZ010032280">
    <property type="protein sequence ID" value="CAE7536419.1"/>
    <property type="molecule type" value="Genomic_DNA"/>
</dbReference>
<evidence type="ECO:0000313" key="2">
    <source>
        <dbReference type="EMBL" id="CAE7536419.1"/>
    </source>
</evidence>
<feature type="transmembrane region" description="Helical" evidence="1">
    <location>
        <begin position="70"/>
        <end position="95"/>
    </location>
</feature>
<feature type="non-terminal residue" evidence="2">
    <location>
        <position position="112"/>
    </location>
</feature>
<reference evidence="2" key="1">
    <citation type="submission" date="2021-02" db="EMBL/GenBank/DDBJ databases">
        <authorList>
            <person name="Dougan E. K."/>
            <person name="Rhodes N."/>
            <person name="Thang M."/>
            <person name="Chan C."/>
        </authorList>
    </citation>
    <scope>NUCLEOTIDE SEQUENCE</scope>
</reference>
<keyword evidence="1" id="KW-0472">Membrane</keyword>
<evidence type="ECO:0000256" key="1">
    <source>
        <dbReference type="SAM" id="Phobius"/>
    </source>
</evidence>
<gene>
    <name evidence="2" type="ORF">SPIL2461_LOCUS14182</name>
</gene>
<dbReference type="OrthoDB" id="416074at2759"/>
<sequence length="112" mass="12150">VKTFAEAVPSLWFQISLVGLTYDTASTENLVVTFASIATGMLTVGHVLFLETSVLRHLCHLGELLVLKQWALLLAYAGTFCCWSVCVVRLLGVFLCPGHILNVESGCLPAKL</sequence>
<organism evidence="2 3">
    <name type="scientific">Symbiodinium pilosum</name>
    <name type="common">Dinoflagellate</name>
    <dbReference type="NCBI Taxonomy" id="2952"/>
    <lineage>
        <taxon>Eukaryota</taxon>
        <taxon>Sar</taxon>
        <taxon>Alveolata</taxon>
        <taxon>Dinophyceae</taxon>
        <taxon>Suessiales</taxon>
        <taxon>Symbiodiniaceae</taxon>
        <taxon>Symbiodinium</taxon>
    </lineage>
</organism>
<accession>A0A812TKF7</accession>
<evidence type="ECO:0000313" key="3">
    <source>
        <dbReference type="Proteomes" id="UP000649617"/>
    </source>
</evidence>